<accession>A0AA95GD44</accession>
<dbReference type="InterPro" id="IPR025731">
    <property type="entry name" value="YecR-like"/>
</dbReference>
<dbReference type="Proteomes" id="UP001177597">
    <property type="component" value="Chromosome"/>
</dbReference>
<dbReference type="PROSITE" id="PS51257">
    <property type="entry name" value="PROKAR_LIPOPROTEIN"/>
    <property type="match status" value="1"/>
</dbReference>
<gene>
    <name evidence="1" type="primary">yecR</name>
    <name evidence="1" type="ORF">QE207_08450</name>
</gene>
<dbReference type="RefSeq" id="WP_280630028.1">
    <property type="nucleotide sequence ID" value="NZ_CP123498.1"/>
</dbReference>
<evidence type="ECO:0000313" key="2">
    <source>
        <dbReference type="Proteomes" id="UP001177597"/>
    </source>
</evidence>
<organism evidence="1 2">
    <name type="scientific">Arsenophonus nasoniae</name>
    <name type="common">son-killer infecting Nasonia vitripennis</name>
    <dbReference type="NCBI Taxonomy" id="638"/>
    <lineage>
        <taxon>Bacteria</taxon>
        <taxon>Pseudomonadati</taxon>
        <taxon>Pseudomonadota</taxon>
        <taxon>Gammaproteobacteria</taxon>
        <taxon>Enterobacterales</taxon>
        <taxon>Morganellaceae</taxon>
        <taxon>Arsenophonus</taxon>
    </lineage>
</organism>
<name>A0AA95GD44_9GAMM</name>
<dbReference type="AlphaFoldDB" id="A0AA95GD44"/>
<proteinExistence type="predicted"/>
<sequence length="103" mass="11515">MFIKKFFISIFIILLSACTVNKEMYAIGGSKADGTIELAYDFGMFETPKIDFQKASQLAIKKCSVWGYKNAEAFGGQRTRCTDRNGFGDCVRAEVTVPFQCTE</sequence>
<reference evidence="1" key="1">
    <citation type="submission" date="2023-04" db="EMBL/GenBank/DDBJ databases">
        <title>Genome dynamics across the evolutionary transition to endosymbiosis.</title>
        <authorList>
            <person name="Siozios S."/>
            <person name="Nadal-Jimenez P."/>
            <person name="Azagi T."/>
            <person name="Sprong H."/>
            <person name="Frost C.L."/>
            <person name="Parratt S.R."/>
            <person name="Taylor G."/>
            <person name="Brettell L."/>
            <person name="Lew K.C."/>
            <person name="Croft L."/>
            <person name="King K.C."/>
            <person name="Brockhurst M.A."/>
            <person name="Hypsa V."/>
            <person name="Novakova E."/>
            <person name="Darby A.C."/>
            <person name="Hurst G.D.D."/>
        </authorList>
    </citation>
    <scope>NUCLEOTIDE SEQUENCE</scope>
    <source>
        <strain evidence="1">AIh</strain>
    </source>
</reference>
<protein>
    <submittedName>
        <fullName evidence="1">YecR family lipoprotein</fullName>
    </submittedName>
</protein>
<keyword evidence="1" id="KW-0449">Lipoprotein</keyword>
<dbReference type="Pfam" id="PF13992">
    <property type="entry name" value="YecR"/>
    <property type="match status" value="1"/>
</dbReference>
<dbReference type="EMBL" id="CP123498">
    <property type="protein sequence ID" value="WGL96552.1"/>
    <property type="molecule type" value="Genomic_DNA"/>
</dbReference>
<evidence type="ECO:0000313" key="1">
    <source>
        <dbReference type="EMBL" id="WGL96552.1"/>
    </source>
</evidence>